<evidence type="ECO:0000313" key="1">
    <source>
        <dbReference type="EMBL" id="XOW93374.1"/>
    </source>
</evidence>
<dbReference type="EMBL" id="CP180600">
    <property type="protein sequence ID" value="XOW93374.1"/>
    <property type="molecule type" value="Genomic_DNA"/>
</dbReference>
<dbReference type="Proteomes" id="UP001481170">
    <property type="component" value="Chromosome"/>
</dbReference>
<reference evidence="1" key="1">
    <citation type="submission" date="2025-01" db="EMBL/GenBank/DDBJ databases">
        <authorList>
            <person name="Sun R."/>
            <person name="Lian X."/>
        </authorList>
    </citation>
    <scope>NUCLEOTIDE SEQUENCE</scope>
    <source>
        <strain evidence="1">PS2Canimalfeces12</strain>
    </source>
</reference>
<sequence length="171" mass="17987">MGVTSGWVGSSAKSETGEQWMGAAGTKLGLSKPFMMSQMVGRTMGCKIATEYYKWKSSDKVDNWGAVGADWPLEEKSKGTITNAASCGSGRLVGAVVTLSHFLTNSTPTAAVYLAGGKAGNITVNVGGATQTMIYQGVVSGFQYYWSGSVSSAFVEAMKKTGVTQDRNRLI</sequence>
<organism evidence="1 2">
    <name type="scientific">Escherichia coli</name>
    <dbReference type="NCBI Taxonomy" id="562"/>
    <lineage>
        <taxon>Bacteria</taxon>
        <taxon>Pseudomonadati</taxon>
        <taxon>Pseudomonadota</taxon>
        <taxon>Gammaproteobacteria</taxon>
        <taxon>Enterobacterales</taxon>
        <taxon>Enterobacteriaceae</taxon>
        <taxon>Escherichia</taxon>
    </lineage>
</organism>
<name>A0ACD5GFS1_ECOLX</name>
<proteinExistence type="predicted"/>
<accession>A0ACD5GFS1</accession>
<evidence type="ECO:0000313" key="2">
    <source>
        <dbReference type="Proteomes" id="UP001481170"/>
    </source>
</evidence>
<gene>
    <name evidence="1" type="ORF">ABTZ31_006010</name>
</gene>
<protein>
    <submittedName>
        <fullName evidence="1">Uncharacterized protein</fullName>
    </submittedName>
</protein>